<dbReference type="Proteomes" id="UP000684084">
    <property type="component" value="Unassembled WGS sequence"/>
</dbReference>
<evidence type="ECO:0008006" key="5">
    <source>
        <dbReference type="Google" id="ProtNLM"/>
    </source>
</evidence>
<dbReference type="AlphaFoldDB" id="A0A915ZVX7"/>
<reference evidence="3" key="1">
    <citation type="submission" date="2020-05" db="EMBL/GenBank/DDBJ databases">
        <authorList>
            <person name="Rincon C."/>
            <person name="Sanders R I."/>
            <person name="Robbins C."/>
            <person name="Chaturvedi A."/>
        </authorList>
    </citation>
    <scope>NUCLEOTIDE SEQUENCE</scope>
    <source>
        <strain evidence="3">CHB12</strain>
    </source>
</reference>
<name>A0A915ZVX7_9GLOM</name>
<feature type="region of interest" description="Disordered" evidence="1">
    <location>
        <begin position="92"/>
        <end position="117"/>
    </location>
</feature>
<organism evidence="3 4">
    <name type="scientific">Rhizophagus irregularis</name>
    <dbReference type="NCBI Taxonomy" id="588596"/>
    <lineage>
        <taxon>Eukaryota</taxon>
        <taxon>Fungi</taxon>
        <taxon>Fungi incertae sedis</taxon>
        <taxon>Mucoromycota</taxon>
        <taxon>Glomeromycotina</taxon>
        <taxon>Glomeromycetes</taxon>
        <taxon>Glomerales</taxon>
        <taxon>Glomeraceae</taxon>
        <taxon>Rhizophagus</taxon>
    </lineage>
</organism>
<protein>
    <recommendedName>
        <fullName evidence="5">Secreted protein</fullName>
    </recommendedName>
</protein>
<feature type="signal peptide" evidence="2">
    <location>
        <begin position="1"/>
        <end position="21"/>
    </location>
</feature>
<dbReference type="EMBL" id="CAGKOT010000076">
    <property type="protein sequence ID" value="CAB5392339.1"/>
    <property type="molecule type" value="Genomic_DNA"/>
</dbReference>
<proteinExistence type="predicted"/>
<accession>A0A915ZVX7</accession>
<feature type="compositionally biased region" description="Basic and acidic residues" evidence="1">
    <location>
        <begin position="95"/>
        <end position="110"/>
    </location>
</feature>
<dbReference type="OrthoDB" id="2401276at2759"/>
<keyword evidence="2" id="KW-0732">Signal</keyword>
<evidence type="ECO:0000313" key="4">
    <source>
        <dbReference type="Proteomes" id="UP000684084"/>
    </source>
</evidence>
<gene>
    <name evidence="3" type="ORF">CHRIB12_LOCUS22364</name>
</gene>
<evidence type="ECO:0000313" key="3">
    <source>
        <dbReference type="EMBL" id="CAB5392339.1"/>
    </source>
</evidence>
<feature type="chain" id="PRO_5037138374" description="Secreted protein" evidence="2">
    <location>
        <begin position="22"/>
        <end position="175"/>
    </location>
</feature>
<evidence type="ECO:0000256" key="1">
    <source>
        <dbReference type="SAM" id="MobiDB-lite"/>
    </source>
</evidence>
<evidence type="ECO:0000256" key="2">
    <source>
        <dbReference type="SAM" id="SignalP"/>
    </source>
</evidence>
<sequence length="175" mass="20187">MYKLNIIIIFFLCIAAIFTNAAPLNTVPQNPSSSLTARSALNLNSDASAIYHAKKRRGIIIPELDLSDSDTIRPKIIKNRMIKRNPINYNAANHSTKDAVSQEKRAQDKKRAQKKERRSIVWKVDENILFKRNENPTIYNLDLTSPLPNITTFGFGDNKLRQRQRQRQQQQFSYT</sequence>
<dbReference type="VEuPathDB" id="FungiDB:RhiirFUN_008938"/>
<comment type="caution">
    <text evidence="3">The sequence shown here is derived from an EMBL/GenBank/DDBJ whole genome shotgun (WGS) entry which is preliminary data.</text>
</comment>